<dbReference type="RefSeq" id="WP_230668914.1">
    <property type="nucleotide sequence ID" value="NZ_JAJNAY010000001.1"/>
</dbReference>
<dbReference type="Proteomes" id="UP001108025">
    <property type="component" value="Unassembled WGS sequence"/>
</dbReference>
<dbReference type="EMBL" id="JAJNAY010000001">
    <property type="protein sequence ID" value="MCD1117113.1"/>
    <property type="molecule type" value="Genomic_DNA"/>
</dbReference>
<dbReference type="AlphaFoldDB" id="A0A9Q3V3M4"/>
<proteinExistence type="predicted"/>
<organism evidence="1 2">
    <name type="scientific">Chryseobacterium turcicum</name>
    <dbReference type="NCBI Taxonomy" id="2898076"/>
    <lineage>
        <taxon>Bacteria</taxon>
        <taxon>Pseudomonadati</taxon>
        <taxon>Bacteroidota</taxon>
        <taxon>Flavobacteriia</taxon>
        <taxon>Flavobacteriales</taxon>
        <taxon>Weeksellaceae</taxon>
        <taxon>Chryseobacterium group</taxon>
        <taxon>Chryseobacterium</taxon>
    </lineage>
</organism>
<protein>
    <submittedName>
        <fullName evidence="1">Uncharacterized protein</fullName>
    </submittedName>
</protein>
<accession>A0A9Q3V3M4</accession>
<evidence type="ECO:0000313" key="2">
    <source>
        <dbReference type="Proteomes" id="UP001108025"/>
    </source>
</evidence>
<evidence type="ECO:0000313" key="1">
    <source>
        <dbReference type="EMBL" id="MCD1117113.1"/>
    </source>
</evidence>
<gene>
    <name evidence="1" type="ORF">LO744_09605</name>
</gene>
<keyword evidence="2" id="KW-1185">Reference proteome</keyword>
<comment type="caution">
    <text evidence="1">The sequence shown here is derived from an EMBL/GenBank/DDBJ whole genome shotgun (WGS) entry which is preliminary data.</text>
</comment>
<sequence length="239" mass="27592">MKIYDFNIEKGMKIVTKFWISKSLFGFKPYYNKLMQIKLMKAKKIPGIPLQVKGQFHDTESIQKFENAQETELKYNLLKERFFDINKWNTYSNESIAEFTLCDSSGNTVHRLPFIGDYIKILLSEIKKSEKESYQWVRIDMIDKTNPNSIMIQCRPSKLPGNQFGGDTVHFHSGGTTSTFIISKGNDYIKMAIYGRNEKPNQNTDIISSIKNMFIAFKGVVGPSKIQWKQLADGMVNLK</sequence>
<reference evidence="1" key="1">
    <citation type="submission" date="2021-11" db="EMBL/GenBank/DDBJ databases">
        <title>Description of novel Chryseobacterium species.</title>
        <authorList>
            <person name="Saticioglu I.B."/>
            <person name="Ay H."/>
            <person name="Altun S."/>
            <person name="Duman M."/>
        </authorList>
    </citation>
    <scope>NUCLEOTIDE SEQUENCE</scope>
    <source>
        <strain evidence="1">C-17</strain>
    </source>
</reference>
<name>A0A9Q3V3M4_9FLAO</name>